<dbReference type="InterPro" id="IPR007433">
    <property type="entry name" value="DUF481"/>
</dbReference>
<accession>A0A1H5W8G6</accession>
<feature type="chain" id="PRO_5009288033" description="Salt-induced outer membrane protein YdiY" evidence="1">
    <location>
        <begin position="26"/>
        <end position="405"/>
    </location>
</feature>
<reference evidence="2 3" key="1">
    <citation type="submission" date="2016-10" db="EMBL/GenBank/DDBJ databases">
        <authorList>
            <person name="de Groot N.N."/>
        </authorList>
    </citation>
    <scope>NUCLEOTIDE SEQUENCE [LARGE SCALE GENOMIC DNA]</scope>
    <source>
        <strain evidence="2 3">DSM 22489</strain>
    </source>
</reference>
<keyword evidence="3" id="KW-1185">Reference proteome</keyword>
<organism evidence="2 3">
    <name type="scientific">Bryocella elongata</name>
    <dbReference type="NCBI Taxonomy" id="863522"/>
    <lineage>
        <taxon>Bacteria</taxon>
        <taxon>Pseudomonadati</taxon>
        <taxon>Acidobacteriota</taxon>
        <taxon>Terriglobia</taxon>
        <taxon>Terriglobales</taxon>
        <taxon>Acidobacteriaceae</taxon>
        <taxon>Bryocella</taxon>
    </lineage>
</organism>
<evidence type="ECO:0008006" key="4">
    <source>
        <dbReference type="Google" id="ProtNLM"/>
    </source>
</evidence>
<dbReference type="Proteomes" id="UP000236728">
    <property type="component" value="Unassembled WGS sequence"/>
</dbReference>
<gene>
    <name evidence="2" type="ORF">SAMN05421819_1482</name>
</gene>
<feature type="signal peptide" evidence="1">
    <location>
        <begin position="1"/>
        <end position="25"/>
    </location>
</feature>
<dbReference type="EMBL" id="FNVA01000002">
    <property type="protein sequence ID" value="SEF95849.1"/>
    <property type="molecule type" value="Genomic_DNA"/>
</dbReference>
<proteinExistence type="predicted"/>
<evidence type="ECO:0000313" key="2">
    <source>
        <dbReference type="EMBL" id="SEF95849.1"/>
    </source>
</evidence>
<evidence type="ECO:0000313" key="3">
    <source>
        <dbReference type="Proteomes" id="UP000236728"/>
    </source>
</evidence>
<keyword evidence="1" id="KW-0732">Signal</keyword>
<protein>
    <recommendedName>
        <fullName evidence="4">Salt-induced outer membrane protein YdiY</fullName>
    </recommendedName>
</protein>
<evidence type="ECO:0000256" key="1">
    <source>
        <dbReference type="SAM" id="SignalP"/>
    </source>
</evidence>
<dbReference type="Pfam" id="PF04338">
    <property type="entry name" value="DUF481"/>
    <property type="match status" value="1"/>
</dbReference>
<dbReference type="RefSeq" id="WP_235011440.1">
    <property type="nucleotide sequence ID" value="NZ_FNVA01000002.1"/>
</dbReference>
<dbReference type="AlphaFoldDB" id="A0A1H5W8G6"/>
<sequence>MLFRITRPVVFAFSMWMAFALGAQAQDKPADPAPDVLVFSNGDQLTGHLVSSAGGSVVFNSDMAGSLTIPFSKVKELRAGSKASEFALLKKGLVVKTGTPAPEGTISIADGKVAVHPSGPATSPDAESVASTIPADQVNYLVPRAEFDKQVRGHQSFFADWNGAVTGGATLVRATTNATTLTLGVGLIRSTPTVSWLAPRDRTTLNIMESYGKNTSPGAIPQTNPPAKNITTLASIFHADSERDQYFSARFYALGDVAFDHNYSQGLSLQQIYGGGIGWTIVKDAKQELDLKADIHYETQKYLGGVINGVPTVAAPSTQLVGSTIFEGYHRALPRKMVFTQSLNLIPSYNIAADYSANVNTGLTLPVFKRLSAAITASDSFLNDPAPGYKKNSFQFVTGVTYNLR</sequence>
<name>A0A1H5W8G6_9BACT</name>